<name>A0AAN8RTN6_POLSC</name>
<reference evidence="1 2" key="1">
    <citation type="submission" date="2023-10" db="EMBL/GenBank/DDBJ databases">
        <title>Genomes of two closely related lineages of the louse Polyplax serrata with different host specificities.</title>
        <authorList>
            <person name="Martinu J."/>
            <person name="Tarabai H."/>
            <person name="Stefka J."/>
            <person name="Hypsa V."/>
        </authorList>
    </citation>
    <scope>NUCLEOTIDE SEQUENCE [LARGE SCALE GENOMIC DNA]</scope>
    <source>
        <strain evidence="1">HR10_N</strain>
    </source>
</reference>
<dbReference type="AlphaFoldDB" id="A0AAN8RTN6"/>
<protein>
    <submittedName>
        <fullName evidence="1">Uncharacterized protein</fullName>
    </submittedName>
</protein>
<dbReference type="EMBL" id="JAWJWE010000039">
    <property type="protein sequence ID" value="KAK6621258.1"/>
    <property type="molecule type" value="Genomic_DNA"/>
</dbReference>
<evidence type="ECO:0000313" key="2">
    <source>
        <dbReference type="Proteomes" id="UP001372834"/>
    </source>
</evidence>
<comment type="caution">
    <text evidence="1">The sequence shown here is derived from an EMBL/GenBank/DDBJ whole genome shotgun (WGS) entry which is preliminary data.</text>
</comment>
<dbReference type="Proteomes" id="UP001372834">
    <property type="component" value="Unassembled WGS sequence"/>
</dbReference>
<proteinExistence type="predicted"/>
<accession>A0AAN8RTN6</accession>
<organism evidence="1 2">
    <name type="scientific">Polyplax serrata</name>
    <name type="common">Common mouse louse</name>
    <dbReference type="NCBI Taxonomy" id="468196"/>
    <lineage>
        <taxon>Eukaryota</taxon>
        <taxon>Metazoa</taxon>
        <taxon>Ecdysozoa</taxon>
        <taxon>Arthropoda</taxon>
        <taxon>Hexapoda</taxon>
        <taxon>Insecta</taxon>
        <taxon>Pterygota</taxon>
        <taxon>Neoptera</taxon>
        <taxon>Paraneoptera</taxon>
        <taxon>Psocodea</taxon>
        <taxon>Troctomorpha</taxon>
        <taxon>Phthiraptera</taxon>
        <taxon>Anoplura</taxon>
        <taxon>Polyplacidae</taxon>
        <taxon>Polyplax</taxon>
    </lineage>
</organism>
<gene>
    <name evidence="1" type="ORF">RUM43_011564</name>
</gene>
<sequence>MGWKGVQTYSHKSSHPPLHSRIAFVIPPTVDVQLNKERVSTRLTFSVLSAPLDETGFLEYMYREYETMVIAKTVFNLISMPKMIQLRTAVNRISIALANVFRILLRFFRKRLVVIPTKELFRIIAATRGWKIGRKDSTENVKLMSPCTRRTTKFQKIESTYIKMFWMNMLTLDPASFRRCSLYTPAKQEHRVWNKKVDGEKGMFACDSFFSIPESIVQMVPVDLLYHATEREKNQGHPLYFCQSFVENQLENDASDDDSQLE</sequence>
<evidence type="ECO:0000313" key="1">
    <source>
        <dbReference type="EMBL" id="KAK6621258.1"/>
    </source>
</evidence>